<reference evidence="9" key="1">
    <citation type="submission" date="2016-10" db="EMBL/GenBank/DDBJ databases">
        <authorList>
            <person name="Varghese N."/>
            <person name="Submissions S."/>
        </authorList>
    </citation>
    <scope>NUCLEOTIDE SEQUENCE [LARGE SCALE GENOMIC DNA]</scope>
    <source>
        <strain evidence="9">DSM 13327</strain>
    </source>
</reference>
<dbReference type="InterPro" id="IPR015931">
    <property type="entry name" value="Acnase/IPM_dHydase_lsu_aba_1/3"/>
</dbReference>
<dbReference type="GO" id="GO:0046872">
    <property type="term" value="F:metal ion binding"/>
    <property type="evidence" value="ECO:0007669"/>
    <property type="project" value="UniProtKB-KW"/>
</dbReference>
<comment type="similarity">
    <text evidence="6">Belongs to the aconitase/IPM isomerase family. LeuC type 2 subfamily.</text>
</comment>
<dbReference type="InterPro" id="IPR001030">
    <property type="entry name" value="Acoase/IPM_deHydtase_lsu_aba"/>
</dbReference>
<dbReference type="PROSITE" id="PS00450">
    <property type="entry name" value="ACONITASE_1"/>
    <property type="match status" value="1"/>
</dbReference>
<protein>
    <recommendedName>
        <fullName evidence="6">3-isopropylmalate dehydratase large subunit</fullName>
        <ecNumber evidence="6">4.2.1.33</ecNumber>
    </recommendedName>
    <alternativeName>
        <fullName evidence="6">Alpha-IPM isomerase</fullName>
        <shortName evidence="6">IPMI</shortName>
    </alternativeName>
    <alternativeName>
        <fullName evidence="6">Isopropylmalate isomerase</fullName>
    </alternativeName>
</protein>
<feature type="binding site" evidence="6">
    <location>
        <position position="360"/>
    </location>
    <ligand>
        <name>[4Fe-4S] cluster</name>
        <dbReference type="ChEBI" id="CHEBI:49883"/>
    </ligand>
</feature>
<evidence type="ECO:0000256" key="6">
    <source>
        <dbReference type="HAMAP-Rule" id="MF_01027"/>
    </source>
</evidence>
<evidence type="ECO:0000256" key="1">
    <source>
        <dbReference type="ARBA" id="ARBA00022485"/>
    </source>
</evidence>
<dbReference type="GO" id="GO:0009098">
    <property type="term" value="P:L-leucine biosynthetic process"/>
    <property type="evidence" value="ECO:0007669"/>
    <property type="project" value="UniProtKB-UniRule"/>
</dbReference>
<dbReference type="PANTHER" id="PTHR43822">
    <property type="entry name" value="HOMOACONITASE, MITOCHONDRIAL-RELATED"/>
    <property type="match status" value="1"/>
</dbReference>
<evidence type="ECO:0000313" key="9">
    <source>
        <dbReference type="Proteomes" id="UP000199520"/>
    </source>
</evidence>
<comment type="catalytic activity">
    <reaction evidence="6">
        <text>(2R,3S)-3-isopropylmalate = (2S)-2-isopropylmalate</text>
        <dbReference type="Rhea" id="RHEA:32287"/>
        <dbReference type="ChEBI" id="CHEBI:1178"/>
        <dbReference type="ChEBI" id="CHEBI:35121"/>
        <dbReference type="EC" id="4.2.1.33"/>
    </reaction>
</comment>
<keyword evidence="6" id="KW-0028">Amino-acid biosynthesis</keyword>
<keyword evidence="1 6" id="KW-0004">4Fe-4S</keyword>
<dbReference type="InterPro" id="IPR036008">
    <property type="entry name" value="Aconitase_4Fe-4S_dom"/>
</dbReference>
<comment type="subunit">
    <text evidence="6">Heterodimer of LeuC and LeuD.</text>
</comment>
<dbReference type="SUPFAM" id="SSF53732">
    <property type="entry name" value="Aconitase iron-sulfur domain"/>
    <property type="match status" value="1"/>
</dbReference>
<comment type="function">
    <text evidence="6">Catalyzes the isomerization between 2-isopropylmalate and 3-isopropylmalate, via the formation of 2-isopropylmaleate.</text>
</comment>
<dbReference type="STRING" id="1123291.SAMN04490355_103454"/>
<evidence type="ECO:0000259" key="7">
    <source>
        <dbReference type="Pfam" id="PF00330"/>
    </source>
</evidence>
<evidence type="ECO:0000256" key="4">
    <source>
        <dbReference type="ARBA" id="ARBA00023014"/>
    </source>
</evidence>
<keyword evidence="2 6" id="KW-0479">Metal-binding</keyword>
<dbReference type="NCBIfam" id="TIGR02086">
    <property type="entry name" value="IPMI_arch"/>
    <property type="match status" value="1"/>
</dbReference>
<dbReference type="Gene3D" id="3.30.499.10">
    <property type="entry name" value="Aconitase, domain 3"/>
    <property type="match status" value="2"/>
</dbReference>
<dbReference type="PANTHER" id="PTHR43822:SF2">
    <property type="entry name" value="HOMOACONITASE, MITOCHONDRIAL"/>
    <property type="match status" value="1"/>
</dbReference>
<gene>
    <name evidence="6" type="primary">leuC</name>
    <name evidence="8" type="ORF">SAMN04490355_103454</name>
</gene>
<evidence type="ECO:0000313" key="8">
    <source>
        <dbReference type="EMBL" id="SFM03431.1"/>
    </source>
</evidence>
<comment type="cofactor">
    <cofactor evidence="6">
        <name>[4Fe-4S] cluster</name>
        <dbReference type="ChEBI" id="CHEBI:49883"/>
    </cofactor>
    <text evidence="6">Binds 1 [4Fe-4S] cluster per subunit.</text>
</comment>
<keyword evidence="9" id="KW-1185">Reference proteome</keyword>
<dbReference type="EC" id="4.2.1.33" evidence="6"/>
<name>A0A1I4MJK5_9FIRM</name>
<dbReference type="InterPro" id="IPR011826">
    <property type="entry name" value="HAcnase/IPMdehydase_lsu_prok"/>
</dbReference>
<keyword evidence="3 6" id="KW-0408">Iron</keyword>
<keyword evidence="4 6" id="KW-0411">Iron-sulfur</keyword>
<evidence type="ECO:0000256" key="5">
    <source>
        <dbReference type="ARBA" id="ARBA00023239"/>
    </source>
</evidence>
<dbReference type="OrthoDB" id="9802769at2"/>
<dbReference type="Proteomes" id="UP000199520">
    <property type="component" value="Unassembled WGS sequence"/>
</dbReference>
<dbReference type="UniPathway" id="UPA00048">
    <property type="reaction ID" value="UER00071"/>
</dbReference>
<dbReference type="AlphaFoldDB" id="A0A1I4MJK5"/>
<keyword evidence="5 6" id="KW-0456">Lyase</keyword>
<dbReference type="GO" id="GO:0051539">
    <property type="term" value="F:4 iron, 4 sulfur cluster binding"/>
    <property type="evidence" value="ECO:0007669"/>
    <property type="project" value="UniProtKB-KW"/>
</dbReference>
<accession>A0A1I4MJK5</accession>
<feature type="domain" description="Aconitase/3-isopropylmalate dehydratase large subunit alpha/beta/alpha" evidence="7">
    <location>
        <begin position="8"/>
        <end position="408"/>
    </location>
</feature>
<comment type="pathway">
    <text evidence="6">Amino-acid biosynthesis; L-leucine biosynthesis; L-leucine from 3-methyl-2-oxobutanoate: step 2/4.</text>
</comment>
<dbReference type="HAMAP" id="MF_01027">
    <property type="entry name" value="LeuC_type2"/>
    <property type="match status" value="1"/>
</dbReference>
<keyword evidence="6" id="KW-0432">Leucine biosynthesis</keyword>
<sequence length="418" mass="46262">MGYTLAEKILMRNAKIKSCRPGDIVITKPDMVMFHDIYTPFVYDKFKEMGFTRVWDKSKIAIMLDHLLPTCLKDDPRHLRYGYKFAEEFDIDNFHAAEGISHQLIPELRYAKPGNVVYVTDSHTTTYGAVSCFSTGIGYTEMASILGTGELWARIPSAIKIQIDGTLPQGVYAKDIILRILGDLKADGGTYKSLEFCGTTVDELSIDSRLTISNMAVECGAKAGLFAVDQKTAEYSGVNYEDVKWICFDEDAEYESIMHYTAEDFVPYIACPPYVDNVHPITEVQDVEVHEVFIGSCTNGRLEDLAIAANILKDKKVSKFVKFIVTPASIKIFKDAIDAGYIEILVKAGAMVTHPYCSLCQGRSSGLMAENEVLLGTNNRNFLGRMGSAKAKTYLSSPAVAAASAITGKITDPRVFKF</sequence>
<proteinExistence type="inferred from homology"/>
<feature type="binding site" evidence="6">
    <location>
        <position position="357"/>
    </location>
    <ligand>
        <name>[4Fe-4S] cluster</name>
        <dbReference type="ChEBI" id="CHEBI:49883"/>
    </ligand>
</feature>
<dbReference type="NCBIfam" id="TIGR01343">
    <property type="entry name" value="hacA_fam"/>
    <property type="match status" value="1"/>
</dbReference>
<dbReference type="InterPro" id="IPR050067">
    <property type="entry name" value="IPM_dehydratase_rel_enz"/>
</dbReference>
<dbReference type="RefSeq" id="WP_090939952.1">
    <property type="nucleotide sequence ID" value="NZ_FOTS01000034.1"/>
</dbReference>
<feature type="binding site" evidence="6">
    <location>
        <position position="297"/>
    </location>
    <ligand>
        <name>[4Fe-4S] cluster</name>
        <dbReference type="ChEBI" id="CHEBI:49883"/>
    </ligand>
</feature>
<dbReference type="InterPro" id="IPR006251">
    <property type="entry name" value="Homoacnase/IPMdehydase_lsu"/>
</dbReference>
<dbReference type="InterPro" id="IPR018136">
    <property type="entry name" value="Aconitase_4Fe-4S_BS"/>
</dbReference>
<dbReference type="Pfam" id="PF00330">
    <property type="entry name" value="Aconitase"/>
    <property type="match status" value="1"/>
</dbReference>
<keyword evidence="6" id="KW-0100">Branched-chain amino acid biosynthesis</keyword>
<dbReference type="GO" id="GO:0003861">
    <property type="term" value="F:3-isopropylmalate dehydratase activity"/>
    <property type="evidence" value="ECO:0007669"/>
    <property type="project" value="UniProtKB-UniRule"/>
</dbReference>
<organism evidence="8 9">
    <name type="scientific">Pelosinus propionicus DSM 13327</name>
    <dbReference type="NCBI Taxonomy" id="1123291"/>
    <lineage>
        <taxon>Bacteria</taxon>
        <taxon>Bacillati</taxon>
        <taxon>Bacillota</taxon>
        <taxon>Negativicutes</taxon>
        <taxon>Selenomonadales</taxon>
        <taxon>Sporomusaceae</taxon>
        <taxon>Pelosinus</taxon>
    </lineage>
</organism>
<dbReference type="PRINTS" id="PR00415">
    <property type="entry name" value="ACONITASE"/>
</dbReference>
<dbReference type="NCBIfam" id="NF001614">
    <property type="entry name" value="PRK00402.1"/>
    <property type="match status" value="1"/>
</dbReference>
<dbReference type="EMBL" id="FOTS01000034">
    <property type="protein sequence ID" value="SFM03431.1"/>
    <property type="molecule type" value="Genomic_DNA"/>
</dbReference>
<evidence type="ECO:0000256" key="2">
    <source>
        <dbReference type="ARBA" id="ARBA00022723"/>
    </source>
</evidence>
<evidence type="ECO:0000256" key="3">
    <source>
        <dbReference type="ARBA" id="ARBA00023004"/>
    </source>
</evidence>